<dbReference type="RefSeq" id="WP_004081683.1">
    <property type="nucleotide sequence ID" value="NZ_VIRB01000149.1"/>
</dbReference>
<dbReference type="OrthoDB" id="9799824at2"/>
<reference evidence="2 3" key="1">
    <citation type="submission" date="2019-07" db="EMBL/GenBank/DDBJ databases">
        <title>Draft genome sequences of 15 bacterial species constituting the stable defined intestinal microbiota of the GM15 gnotobiotic mouse model.</title>
        <authorList>
            <person name="Elie C."/>
            <person name="Mathieu A."/>
            <person name="Saliou A."/>
            <person name="Darnaud M."/>
            <person name="Leulier F."/>
            <person name="Tamellini A."/>
        </authorList>
    </citation>
    <scope>NUCLEOTIDE SEQUENCE [LARGE SCALE GENOMIC DNA]</scope>
    <source>
        <strain evidence="3">ASF 502</strain>
    </source>
</reference>
<proteinExistence type="predicted"/>
<gene>
    <name evidence="2" type="ORF">FMM80_26215</name>
</gene>
<comment type="caution">
    <text evidence="2">The sequence shown here is derived from an EMBL/GenBank/DDBJ whole genome shotgun (WGS) entry which is preliminary data.</text>
</comment>
<dbReference type="EMBL" id="VIRB01000149">
    <property type="protein sequence ID" value="NDO71951.1"/>
    <property type="molecule type" value="Genomic_DNA"/>
</dbReference>
<evidence type="ECO:0000313" key="3">
    <source>
        <dbReference type="Proteomes" id="UP000474104"/>
    </source>
</evidence>
<evidence type="ECO:0000259" key="1">
    <source>
        <dbReference type="Pfam" id="PF13470"/>
    </source>
</evidence>
<sequence length="159" mass="18353">MGRKLKVYLDTSVISHLLQEDVPEKMEHTRKLWNMFQAGVYDVCLSSLTLKEVSDCPEPKRSMLRDYLKLINYSTFEITQETSDVARQLIKMGVLTEKSFDDCQHIGAAVINDCDCIISWNFRHIVNIKTIRGVRAITNLEGYRPIEIWSPSVLLESEE</sequence>
<accession>A0A9X5H9V4</accession>
<dbReference type="AlphaFoldDB" id="A0A9X5H9V4"/>
<dbReference type="Pfam" id="PF13470">
    <property type="entry name" value="PIN_3"/>
    <property type="match status" value="1"/>
</dbReference>
<dbReference type="Proteomes" id="UP000474104">
    <property type="component" value="Unassembled WGS sequence"/>
</dbReference>
<dbReference type="InterPro" id="IPR002716">
    <property type="entry name" value="PIN_dom"/>
</dbReference>
<evidence type="ECO:0000313" key="2">
    <source>
        <dbReference type="EMBL" id="NDO71951.1"/>
    </source>
</evidence>
<name>A0A9X5H9V4_9FIRM</name>
<dbReference type="Gene3D" id="3.40.50.1010">
    <property type="entry name" value="5'-nuclease"/>
    <property type="match status" value="1"/>
</dbReference>
<feature type="domain" description="PIN" evidence="1">
    <location>
        <begin position="6"/>
        <end position="122"/>
    </location>
</feature>
<organism evidence="2 3">
    <name type="scientific">Schaedlerella arabinosiphila</name>
    <dbReference type="NCBI Taxonomy" id="2044587"/>
    <lineage>
        <taxon>Bacteria</taxon>
        <taxon>Bacillati</taxon>
        <taxon>Bacillota</taxon>
        <taxon>Clostridia</taxon>
        <taxon>Lachnospirales</taxon>
        <taxon>Lachnospiraceae</taxon>
        <taxon>Schaedlerella</taxon>
    </lineage>
</organism>
<protein>
    <submittedName>
        <fullName evidence="2">Type II toxin-antitoxin system VapC family toxin</fullName>
    </submittedName>
</protein>
<dbReference type="InterPro" id="IPR029060">
    <property type="entry name" value="PIN-like_dom_sf"/>
</dbReference>
<dbReference type="SUPFAM" id="SSF88723">
    <property type="entry name" value="PIN domain-like"/>
    <property type="match status" value="1"/>
</dbReference>